<keyword evidence="12" id="KW-1185">Reference proteome</keyword>
<accession>A0ABR2HNZ0</accession>
<dbReference type="GO" id="GO:0016301">
    <property type="term" value="F:kinase activity"/>
    <property type="evidence" value="ECO:0007669"/>
    <property type="project" value="UniProtKB-KW"/>
</dbReference>
<gene>
    <name evidence="11" type="ORF">PGQ11_013344</name>
</gene>
<evidence type="ECO:0000256" key="5">
    <source>
        <dbReference type="ARBA" id="ARBA00022777"/>
    </source>
</evidence>
<dbReference type="InterPro" id="IPR051334">
    <property type="entry name" value="SRPK"/>
</dbReference>
<evidence type="ECO:0000259" key="10">
    <source>
        <dbReference type="PROSITE" id="PS50011"/>
    </source>
</evidence>
<keyword evidence="6 9" id="KW-0067">ATP-binding</keyword>
<sequence>MSQLAFSTKGLPVRLGFFQSSSTILTFFCFSHAMFAIRHSLSHVSIPYRLLSHFSGRLQTAALNARGLGIACTPRTAPLGIRDVAAHSRSQFSTISFNDPVEYEWIEGVEPLELYEPGGYHPVMVDDVLHRRYRIVDKLGHGGYSTIWLAHDEQTTRYVALKVNISGQMLPGREPSILRTLCESVSTQETTEEAFDASTALPRILDVFNVRGPNGTHVCYTKTPAQGNLKEASLSRLFPIEVARLLAARLALAVSLIHSRGFVHGDIHLRNVLVKLPSSIDDLPIENFREKFGEAETVPVFRADGEPLSPNAPPHAVVPLYLGSMAQDFTIDDANGLILSDFGEAFSPATEERLGGECNTPVAVRAPEALFEPDTPISYPADIWSLGTAIWEILGMHFIFDESGTLDEIVAQQIDVLGYQNLPLAWKEHWERQITEELVADTEVEVPRRPTGDRNAWPPLEQAFEEFVQKYRREQDAMGVFGEEETKAILDLMRGMLTFKPEERMTIQEVLQSEWMTKWALPRDE</sequence>
<dbReference type="PROSITE" id="PS00107">
    <property type="entry name" value="PROTEIN_KINASE_ATP"/>
    <property type="match status" value="1"/>
</dbReference>
<evidence type="ECO:0000256" key="6">
    <source>
        <dbReference type="ARBA" id="ARBA00022840"/>
    </source>
</evidence>
<keyword evidence="3" id="KW-0808">Transferase</keyword>
<dbReference type="InterPro" id="IPR017441">
    <property type="entry name" value="Protein_kinase_ATP_BS"/>
</dbReference>
<evidence type="ECO:0000256" key="2">
    <source>
        <dbReference type="ARBA" id="ARBA00022527"/>
    </source>
</evidence>
<evidence type="ECO:0000256" key="3">
    <source>
        <dbReference type="ARBA" id="ARBA00022679"/>
    </source>
</evidence>
<dbReference type="SUPFAM" id="SSF56112">
    <property type="entry name" value="Protein kinase-like (PK-like)"/>
    <property type="match status" value="1"/>
</dbReference>
<dbReference type="SMART" id="SM00220">
    <property type="entry name" value="S_TKc"/>
    <property type="match status" value="1"/>
</dbReference>
<dbReference type="Pfam" id="PF00069">
    <property type="entry name" value="Pkinase"/>
    <property type="match status" value="1"/>
</dbReference>
<evidence type="ECO:0000313" key="11">
    <source>
        <dbReference type="EMBL" id="KAK8850865.1"/>
    </source>
</evidence>
<dbReference type="Gene3D" id="3.30.200.20">
    <property type="entry name" value="Phosphorylase Kinase, domain 1"/>
    <property type="match status" value="1"/>
</dbReference>
<keyword evidence="4 9" id="KW-0547">Nucleotide-binding</keyword>
<dbReference type="Proteomes" id="UP001390339">
    <property type="component" value="Unassembled WGS sequence"/>
</dbReference>
<dbReference type="PROSITE" id="PS50011">
    <property type="entry name" value="PROTEIN_KINASE_DOM"/>
    <property type="match status" value="1"/>
</dbReference>
<evidence type="ECO:0000256" key="9">
    <source>
        <dbReference type="PROSITE-ProRule" id="PRU10141"/>
    </source>
</evidence>
<evidence type="ECO:0000256" key="4">
    <source>
        <dbReference type="ARBA" id="ARBA00022741"/>
    </source>
</evidence>
<dbReference type="EMBL" id="JAPCWZ010000009">
    <property type="protein sequence ID" value="KAK8850865.1"/>
    <property type="molecule type" value="Genomic_DNA"/>
</dbReference>
<comment type="caution">
    <text evidence="11">The sequence shown here is derived from an EMBL/GenBank/DDBJ whole genome shotgun (WGS) entry which is preliminary data.</text>
</comment>
<dbReference type="PANTHER" id="PTHR47634:SF9">
    <property type="entry name" value="PROTEIN KINASE DOMAIN-CONTAINING PROTEIN-RELATED"/>
    <property type="match status" value="1"/>
</dbReference>
<evidence type="ECO:0000256" key="8">
    <source>
        <dbReference type="ARBA" id="ARBA00048679"/>
    </source>
</evidence>
<reference evidence="11 12" key="1">
    <citation type="journal article" date="2024" name="IMA Fungus">
        <title>Apiospora arundinis, a panoply of carbohydrate-active enzymes and secondary metabolites.</title>
        <authorList>
            <person name="Sorensen T."/>
            <person name="Petersen C."/>
            <person name="Muurmann A.T."/>
            <person name="Christiansen J.V."/>
            <person name="Brundto M.L."/>
            <person name="Overgaard C.K."/>
            <person name="Boysen A.T."/>
            <person name="Wollenberg R.D."/>
            <person name="Larsen T.O."/>
            <person name="Sorensen J.L."/>
            <person name="Nielsen K.L."/>
            <person name="Sondergaard T.E."/>
        </authorList>
    </citation>
    <scope>NUCLEOTIDE SEQUENCE [LARGE SCALE GENOMIC DNA]</scope>
    <source>
        <strain evidence="11 12">AAU 773</strain>
    </source>
</reference>
<dbReference type="PANTHER" id="PTHR47634">
    <property type="entry name" value="PROTEIN KINASE DOMAIN-CONTAINING PROTEIN-RELATED"/>
    <property type="match status" value="1"/>
</dbReference>
<comment type="catalytic activity">
    <reaction evidence="8">
        <text>L-seryl-[protein] + ATP = O-phospho-L-seryl-[protein] + ADP + H(+)</text>
        <dbReference type="Rhea" id="RHEA:17989"/>
        <dbReference type="Rhea" id="RHEA-COMP:9863"/>
        <dbReference type="Rhea" id="RHEA-COMP:11604"/>
        <dbReference type="ChEBI" id="CHEBI:15378"/>
        <dbReference type="ChEBI" id="CHEBI:29999"/>
        <dbReference type="ChEBI" id="CHEBI:30616"/>
        <dbReference type="ChEBI" id="CHEBI:83421"/>
        <dbReference type="ChEBI" id="CHEBI:456216"/>
        <dbReference type="EC" id="2.7.11.1"/>
    </reaction>
</comment>
<dbReference type="EC" id="2.7.11.1" evidence="1"/>
<evidence type="ECO:0000256" key="1">
    <source>
        <dbReference type="ARBA" id="ARBA00012513"/>
    </source>
</evidence>
<evidence type="ECO:0000256" key="7">
    <source>
        <dbReference type="ARBA" id="ARBA00047899"/>
    </source>
</evidence>
<comment type="catalytic activity">
    <reaction evidence="7">
        <text>L-threonyl-[protein] + ATP = O-phospho-L-threonyl-[protein] + ADP + H(+)</text>
        <dbReference type="Rhea" id="RHEA:46608"/>
        <dbReference type="Rhea" id="RHEA-COMP:11060"/>
        <dbReference type="Rhea" id="RHEA-COMP:11605"/>
        <dbReference type="ChEBI" id="CHEBI:15378"/>
        <dbReference type="ChEBI" id="CHEBI:30013"/>
        <dbReference type="ChEBI" id="CHEBI:30616"/>
        <dbReference type="ChEBI" id="CHEBI:61977"/>
        <dbReference type="ChEBI" id="CHEBI:456216"/>
        <dbReference type="EC" id="2.7.11.1"/>
    </reaction>
</comment>
<keyword evidence="5 11" id="KW-0418">Kinase</keyword>
<evidence type="ECO:0000313" key="12">
    <source>
        <dbReference type="Proteomes" id="UP001390339"/>
    </source>
</evidence>
<dbReference type="InterPro" id="IPR011009">
    <property type="entry name" value="Kinase-like_dom_sf"/>
</dbReference>
<feature type="domain" description="Protein kinase" evidence="10">
    <location>
        <begin position="133"/>
        <end position="516"/>
    </location>
</feature>
<proteinExistence type="predicted"/>
<feature type="binding site" evidence="9">
    <location>
        <position position="162"/>
    </location>
    <ligand>
        <name>ATP</name>
        <dbReference type="ChEBI" id="CHEBI:30616"/>
    </ligand>
</feature>
<dbReference type="InterPro" id="IPR000719">
    <property type="entry name" value="Prot_kinase_dom"/>
</dbReference>
<keyword evidence="2" id="KW-0723">Serine/threonine-protein kinase</keyword>
<protein>
    <recommendedName>
        <fullName evidence="1">non-specific serine/threonine protein kinase</fullName>
        <ecNumber evidence="1">2.7.11.1</ecNumber>
    </recommendedName>
</protein>
<organism evidence="11 12">
    <name type="scientific">Apiospora arundinis</name>
    <dbReference type="NCBI Taxonomy" id="335852"/>
    <lineage>
        <taxon>Eukaryota</taxon>
        <taxon>Fungi</taxon>
        <taxon>Dikarya</taxon>
        <taxon>Ascomycota</taxon>
        <taxon>Pezizomycotina</taxon>
        <taxon>Sordariomycetes</taxon>
        <taxon>Xylariomycetidae</taxon>
        <taxon>Amphisphaeriales</taxon>
        <taxon>Apiosporaceae</taxon>
        <taxon>Apiospora</taxon>
    </lineage>
</organism>
<name>A0ABR2HNZ0_9PEZI</name>
<dbReference type="Gene3D" id="1.10.510.10">
    <property type="entry name" value="Transferase(Phosphotransferase) domain 1"/>
    <property type="match status" value="1"/>
</dbReference>